<proteinExistence type="inferred from homology"/>
<dbReference type="SUPFAM" id="SSF49482">
    <property type="entry name" value="Aromatic compound dioxygenase"/>
    <property type="match status" value="1"/>
</dbReference>
<feature type="region of interest" description="Disordered" evidence="4">
    <location>
        <begin position="1"/>
        <end position="31"/>
    </location>
</feature>
<feature type="domain" description="Intradiol ring-cleavage dioxygenases" evidence="5">
    <location>
        <begin position="89"/>
        <end position="117"/>
    </location>
</feature>
<protein>
    <submittedName>
        <fullName evidence="6">Protocatechuate 3,4-dioxygenase alpha subunit</fullName>
    </submittedName>
</protein>
<accession>A0ABY0P3L9</accession>
<organism evidence="6 7">
    <name type="scientific">Bosea robiniae</name>
    <dbReference type="NCBI Taxonomy" id="1036780"/>
    <lineage>
        <taxon>Bacteria</taxon>
        <taxon>Pseudomonadati</taxon>
        <taxon>Pseudomonadota</taxon>
        <taxon>Alphaproteobacteria</taxon>
        <taxon>Hyphomicrobiales</taxon>
        <taxon>Boseaceae</taxon>
        <taxon>Bosea</taxon>
    </lineage>
</organism>
<evidence type="ECO:0000313" key="7">
    <source>
        <dbReference type="Proteomes" id="UP000199468"/>
    </source>
</evidence>
<dbReference type="PROSITE" id="PS00083">
    <property type="entry name" value="INTRADIOL_DIOXYGENAS"/>
    <property type="match status" value="1"/>
</dbReference>
<dbReference type="InterPro" id="IPR050770">
    <property type="entry name" value="Intradiol_RC_Dioxygenase"/>
</dbReference>
<keyword evidence="7" id="KW-1185">Reference proteome</keyword>
<name>A0ABY0P3L9_9HYPH</name>
<dbReference type="CDD" id="cd03463">
    <property type="entry name" value="3_4-PCD_alpha"/>
    <property type="match status" value="1"/>
</dbReference>
<dbReference type="NCBIfam" id="TIGR02423">
    <property type="entry name" value="protocat_alph"/>
    <property type="match status" value="1"/>
</dbReference>
<dbReference type="PANTHER" id="PTHR33711:SF9">
    <property type="entry name" value="PROTOCATECHUATE 3,4-DIOXYGENASE ALPHA CHAIN"/>
    <property type="match status" value="1"/>
</dbReference>
<evidence type="ECO:0000256" key="3">
    <source>
        <dbReference type="ARBA" id="ARBA00023002"/>
    </source>
</evidence>
<dbReference type="RefSeq" id="WP_170843466.1">
    <property type="nucleotide sequence ID" value="NZ_FNBZ01000007.1"/>
</dbReference>
<dbReference type="Pfam" id="PF00775">
    <property type="entry name" value="Dioxygenase_C"/>
    <property type="match status" value="1"/>
</dbReference>
<dbReference type="Gene3D" id="2.60.130.10">
    <property type="entry name" value="Aromatic compound dioxygenase"/>
    <property type="match status" value="1"/>
</dbReference>
<dbReference type="EMBL" id="FNBZ01000007">
    <property type="protein sequence ID" value="SDH14796.1"/>
    <property type="molecule type" value="Genomic_DNA"/>
</dbReference>
<evidence type="ECO:0000256" key="4">
    <source>
        <dbReference type="SAM" id="MobiDB-lite"/>
    </source>
</evidence>
<sequence>MTTTTDSSGGDLETRNAAPRQDSQDPSIFGQTPWQTVGPYFHYGLPWKGGADLVERSEMGARPDLMPPEHFLLSGSNVSGQPEGEVIALAGCVYDADGKPIEDAMIEIWQANANGRYASPDDNRADVVLDRHFVGFGRASTDKSGVYRFRTIRPGRVPGPGNSLQAPHIALSVFGRGLLKRLPTRLYFADGEGNETDPILALVPEPRRHTLIAQRKPDGTWWLDINLAGENETVFFDL</sequence>
<keyword evidence="3" id="KW-0560">Oxidoreductase</keyword>
<gene>
    <name evidence="6" type="ORF">SAMN05421844_10716</name>
</gene>
<evidence type="ECO:0000313" key="6">
    <source>
        <dbReference type="EMBL" id="SDH14796.1"/>
    </source>
</evidence>
<dbReference type="InterPro" id="IPR000627">
    <property type="entry name" value="Intradiol_dOase_C"/>
</dbReference>
<keyword evidence="2" id="KW-0223">Dioxygenase</keyword>
<evidence type="ECO:0000256" key="2">
    <source>
        <dbReference type="ARBA" id="ARBA00022964"/>
    </source>
</evidence>
<comment type="similarity">
    <text evidence="1">Belongs to the intradiol ring-cleavage dioxygenase family.</text>
</comment>
<dbReference type="Proteomes" id="UP000199468">
    <property type="component" value="Unassembled WGS sequence"/>
</dbReference>
<evidence type="ECO:0000256" key="1">
    <source>
        <dbReference type="ARBA" id="ARBA00007825"/>
    </source>
</evidence>
<reference evidence="6 7" key="1">
    <citation type="submission" date="2016-10" db="EMBL/GenBank/DDBJ databases">
        <authorList>
            <person name="Varghese N."/>
            <person name="Submissions S."/>
        </authorList>
    </citation>
    <scope>NUCLEOTIDE SEQUENCE [LARGE SCALE GENOMIC DNA]</scope>
    <source>
        <strain evidence="6 7">DSM 26672</strain>
    </source>
</reference>
<dbReference type="InterPro" id="IPR012786">
    <property type="entry name" value="Protocat_dOase_a"/>
</dbReference>
<dbReference type="PANTHER" id="PTHR33711">
    <property type="entry name" value="DIOXYGENASE, PUTATIVE (AFU_ORTHOLOGUE AFUA_2G02910)-RELATED"/>
    <property type="match status" value="1"/>
</dbReference>
<dbReference type="InterPro" id="IPR015889">
    <property type="entry name" value="Intradiol_dOase_core"/>
</dbReference>
<evidence type="ECO:0000259" key="5">
    <source>
        <dbReference type="PROSITE" id="PS00083"/>
    </source>
</evidence>
<comment type="caution">
    <text evidence="6">The sequence shown here is derived from an EMBL/GenBank/DDBJ whole genome shotgun (WGS) entry which is preliminary data.</text>
</comment>